<evidence type="ECO:0000313" key="2">
    <source>
        <dbReference type="EMBL" id="MEE3719786.1"/>
    </source>
</evidence>
<keyword evidence="1" id="KW-0472">Membrane</keyword>
<feature type="transmembrane region" description="Helical" evidence="1">
    <location>
        <begin position="31"/>
        <end position="49"/>
    </location>
</feature>
<name>A0AAW9Q3U2_9CYAN</name>
<reference evidence="2" key="1">
    <citation type="submission" date="2024-01" db="EMBL/GenBank/DDBJ databases">
        <title>Bank of Algae and Cyanobacteria of the Azores (BACA) strain genomes.</title>
        <authorList>
            <person name="Luz R."/>
            <person name="Cordeiro R."/>
            <person name="Fonseca A."/>
            <person name="Goncalves V."/>
        </authorList>
    </citation>
    <scope>NUCLEOTIDE SEQUENCE</scope>
    <source>
        <strain evidence="2">BACA0141</strain>
    </source>
</reference>
<dbReference type="RefSeq" id="WP_330486223.1">
    <property type="nucleotide sequence ID" value="NZ_JAZBJZ010000170.1"/>
</dbReference>
<evidence type="ECO:0000313" key="3">
    <source>
        <dbReference type="Proteomes" id="UP001333818"/>
    </source>
</evidence>
<evidence type="ECO:0000256" key="1">
    <source>
        <dbReference type="SAM" id="Phobius"/>
    </source>
</evidence>
<protein>
    <submittedName>
        <fullName evidence="2">Uncharacterized protein</fullName>
    </submittedName>
</protein>
<keyword evidence="1" id="KW-0812">Transmembrane</keyword>
<feature type="transmembrane region" description="Helical" evidence="1">
    <location>
        <begin position="331"/>
        <end position="353"/>
    </location>
</feature>
<keyword evidence="3" id="KW-1185">Reference proteome</keyword>
<comment type="caution">
    <text evidence="2">The sequence shown here is derived from an EMBL/GenBank/DDBJ whole genome shotgun (WGS) entry which is preliminary data.</text>
</comment>
<keyword evidence="1" id="KW-1133">Transmembrane helix</keyword>
<gene>
    <name evidence="2" type="ORF">V2H45_23875</name>
</gene>
<dbReference type="Proteomes" id="UP001333818">
    <property type="component" value="Unassembled WGS sequence"/>
</dbReference>
<feature type="transmembrane region" description="Helical" evidence="1">
    <location>
        <begin position="6"/>
        <end position="24"/>
    </location>
</feature>
<accession>A0AAW9Q3U2</accession>
<organism evidence="2 3">
    <name type="scientific">Tumidithrix elongata BACA0141</name>
    <dbReference type="NCBI Taxonomy" id="2716417"/>
    <lineage>
        <taxon>Bacteria</taxon>
        <taxon>Bacillati</taxon>
        <taxon>Cyanobacteriota</taxon>
        <taxon>Cyanophyceae</taxon>
        <taxon>Pseudanabaenales</taxon>
        <taxon>Pseudanabaenaceae</taxon>
        <taxon>Tumidithrix</taxon>
        <taxon>Tumidithrix elongata</taxon>
    </lineage>
</organism>
<feature type="transmembrane region" description="Helical" evidence="1">
    <location>
        <begin position="61"/>
        <end position="80"/>
    </location>
</feature>
<dbReference type="EMBL" id="JAZBJZ010000170">
    <property type="protein sequence ID" value="MEE3719786.1"/>
    <property type="molecule type" value="Genomic_DNA"/>
</dbReference>
<proteinExistence type="predicted"/>
<sequence>MSINNLIIWFVFLSCGLTIIRTGGSRDRRGWAIVAAAILVVTVVLLYFAPKWASPISGSLWLILIVFPTVLLQWVNRLVYQQSYRKARMLAECVRWLHPADGLDRYPKLLYSLEMAQNGNMEAAREILSQHQDLKTPEGRYAAMMLYRMDCQWDELLTWIRDRFPEKVLHKDPNLLMNYLRALGETGDLNSLVKELGKFEQSADKNKDPMSLNASRMTVLAFCGEVIFVKALFSNQLKVYSQEISNFWIATAEMAAGMEVEAKEKLIALNRSSDISMQKAIAWRLSHGSLSDRTLTDESKQILAQLETDLQHEESYGGAIKRTGKRVHATYVLIGLNLLAFALEIGLGGNQYIEPI</sequence>
<dbReference type="AlphaFoldDB" id="A0AAW9Q3U2"/>